<dbReference type="GO" id="GO:0008202">
    <property type="term" value="P:steroid metabolic process"/>
    <property type="evidence" value="ECO:0007669"/>
    <property type="project" value="UniProtKB-ARBA"/>
</dbReference>
<evidence type="ECO:0000313" key="16">
    <source>
        <dbReference type="EMBL" id="CAL4071150.1"/>
    </source>
</evidence>
<evidence type="ECO:0000256" key="8">
    <source>
        <dbReference type="ARBA" id="ARBA00022919"/>
    </source>
</evidence>
<evidence type="ECO:0000256" key="4">
    <source>
        <dbReference type="ARBA" id="ARBA00005382"/>
    </source>
</evidence>
<comment type="catalytic activity">
    <reaction evidence="10">
        <text>a beta-D-glucosylceramide + H2O = an N-acyl-sphingoid base + D-glucose</text>
        <dbReference type="Rhea" id="RHEA:81447"/>
        <dbReference type="ChEBI" id="CHEBI:4167"/>
        <dbReference type="ChEBI" id="CHEBI:15377"/>
        <dbReference type="ChEBI" id="CHEBI:83264"/>
        <dbReference type="ChEBI" id="CHEBI:83273"/>
    </reaction>
    <physiologicalReaction direction="left-to-right" evidence="10">
        <dbReference type="Rhea" id="RHEA:81448"/>
    </physiologicalReaction>
</comment>
<name>A0AAV2Q907_MEGNR</name>
<dbReference type="PRINTS" id="PR00843">
    <property type="entry name" value="GLHYDRLASE30"/>
</dbReference>
<gene>
    <name evidence="16" type="ORF">MNOR_LOCUS8449</name>
</gene>
<keyword evidence="9 12" id="KW-0443">Lipid metabolism</keyword>
<dbReference type="GO" id="GO:0007040">
    <property type="term" value="P:lysosome organization"/>
    <property type="evidence" value="ECO:0007669"/>
    <property type="project" value="UniProtKB-ARBA"/>
</dbReference>
<comment type="caution">
    <text evidence="16">The sequence shown here is derived from an EMBL/GenBank/DDBJ whole genome shotgun (WGS) entry which is preliminary data.</text>
</comment>
<keyword evidence="12" id="KW-0326">Glycosidase</keyword>
<feature type="signal peptide" evidence="13">
    <location>
        <begin position="1"/>
        <end position="18"/>
    </location>
</feature>
<dbReference type="InterPro" id="IPR001139">
    <property type="entry name" value="Glyco_hydro_30"/>
</dbReference>
<dbReference type="InterPro" id="IPR017853">
    <property type="entry name" value="GH"/>
</dbReference>
<dbReference type="GO" id="GO:0006066">
    <property type="term" value="P:alcohol metabolic process"/>
    <property type="evidence" value="ECO:0007669"/>
    <property type="project" value="UniProtKB-ARBA"/>
</dbReference>
<evidence type="ECO:0000256" key="9">
    <source>
        <dbReference type="ARBA" id="ARBA00023098"/>
    </source>
</evidence>
<comment type="pathway">
    <text evidence="3">Sphingolipid metabolism.</text>
</comment>
<dbReference type="GO" id="GO:0030163">
    <property type="term" value="P:protein catabolic process"/>
    <property type="evidence" value="ECO:0007669"/>
    <property type="project" value="UniProtKB-ARBA"/>
</dbReference>
<dbReference type="GO" id="GO:0005764">
    <property type="term" value="C:lysosome"/>
    <property type="evidence" value="ECO:0007669"/>
    <property type="project" value="UniProtKB-ARBA"/>
</dbReference>
<keyword evidence="8 12" id="KW-0746">Sphingolipid metabolism</keyword>
<dbReference type="Pfam" id="PF17189">
    <property type="entry name" value="Glyco_hydro_30C"/>
    <property type="match status" value="1"/>
</dbReference>
<accession>A0AAV2Q907</accession>
<dbReference type="GO" id="GO:0016758">
    <property type="term" value="F:hexosyltransferase activity"/>
    <property type="evidence" value="ECO:0007669"/>
    <property type="project" value="UniProtKB-ARBA"/>
</dbReference>
<dbReference type="GO" id="GO:0005774">
    <property type="term" value="C:vacuolar membrane"/>
    <property type="evidence" value="ECO:0007669"/>
    <property type="project" value="UniProtKB-ARBA"/>
</dbReference>
<dbReference type="GO" id="GO:0010605">
    <property type="term" value="P:negative regulation of macromolecule metabolic process"/>
    <property type="evidence" value="ECO:0007669"/>
    <property type="project" value="UniProtKB-ARBA"/>
</dbReference>
<dbReference type="Gene3D" id="3.20.20.80">
    <property type="entry name" value="Glycosidases"/>
    <property type="match status" value="1"/>
</dbReference>
<feature type="domain" description="Glycosyl hydrolase family 30 beta sandwich" evidence="15">
    <location>
        <begin position="452"/>
        <end position="512"/>
    </location>
</feature>
<dbReference type="GO" id="GO:0051246">
    <property type="term" value="P:regulation of protein metabolic process"/>
    <property type="evidence" value="ECO:0007669"/>
    <property type="project" value="UniProtKB-ARBA"/>
</dbReference>
<dbReference type="InterPro" id="IPR033453">
    <property type="entry name" value="Glyco_hydro_30_TIM-barrel"/>
</dbReference>
<keyword evidence="7 12" id="KW-0378">Hydrolase</keyword>
<dbReference type="GO" id="GO:0016241">
    <property type="term" value="P:regulation of macroautophagy"/>
    <property type="evidence" value="ECO:0007669"/>
    <property type="project" value="UniProtKB-ARBA"/>
</dbReference>
<evidence type="ECO:0000256" key="11">
    <source>
        <dbReference type="ARBA" id="ARBA00051345"/>
    </source>
</evidence>
<evidence type="ECO:0000256" key="6">
    <source>
        <dbReference type="ARBA" id="ARBA00022729"/>
    </source>
</evidence>
<dbReference type="GO" id="GO:0006914">
    <property type="term" value="P:autophagy"/>
    <property type="evidence" value="ECO:0007669"/>
    <property type="project" value="UniProtKB-ARBA"/>
</dbReference>
<evidence type="ECO:0000259" key="15">
    <source>
        <dbReference type="Pfam" id="PF17189"/>
    </source>
</evidence>
<dbReference type="AlphaFoldDB" id="A0AAV2Q907"/>
<sequence>RTMWRDVIIAILITVTKAATDDNVPCQSRDVGGESVVCVCDSSVCDTLSRPEALEPGSYLMYTSSKDGLRFSKSSGSAEEQPTGNQVIEVNHDNEYQTILGFGGAFTDSTGLNVAALSSSTQDYFIRSYFGGDSIEYNLCRVPIAGSDCSTRPYSYDDTEGDVVLEKFALQDEDYNYKLPLILAANSLSESEVKLFGSPWSPPSWMKTNGKFNESGELIKEMWQPYSNYLVKFVEAYEAQGVPLWGLTTQNEPLSGFEVDWEWNTCGWSAEDMRDWVKGNLGPTLVSAGLGGLIIMVDDYNRPTLPEYPAVSLNDSEASAYIDGVAVHWYSDNRPGDQTGPEVLDQTHELFPDKFILYTEACAGYGGDPTGKGPILGSWQRAENYATNIIEDINHHSTGWVDWNMALDLEGGPNWAGNMLDAPILINKESDEFYKQPTFYAMGHFSKFVKPGSTRIDALSDDSDLWVAAFQQIDQDDVFVVTNVSEEEKLVTLSDSDKYINLNLKPRSINTIIYKGDH</sequence>
<evidence type="ECO:0000256" key="12">
    <source>
        <dbReference type="RuleBase" id="RU361188"/>
    </source>
</evidence>
<keyword evidence="6 13" id="KW-0732">Signal</keyword>
<evidence type="ECO:0000256" key="13">
    <source>
        <dbReference type="SAM" id="SignalP"/>
    </source>
</evidence>
<evidence type="ECO:0000256" key="3">
    <source>
        <dbReference type="ARBA" id="ARBA00004991"/>
    </source>
</evidence>
<dbReference type="SUPFAM" id="SSF51011">
    <property type="entry name" value="Glycosyl hydrolase domain"/>
    <property type="match status" value="1"/>
</dbReference>
<dbReference type="PANTHER" id="PTHR11069:SF23">
    <property type="entry name" value="LYSOSOMAL ACID GLUCOSYLCERAMIDASE"/>
    <property type="match status" value="1"/>
</dbReference>
<dbReference type="EMBL" id="CAXKWB010003943">
    <property type="protein sequence ID" value="CAL4071150.1"/>
    <property type="molecule type" value="Genomic_DNA"/>
</dbReference>
<dbReference type="GO" id="GO:0004348">
    <property type="term" value="F:glucosylceramidase activity"/>
    <property type="evidence" value="ECO:0007669"/>
    <property type="project" value="UniProtKB-EC"/>
</dbReference>
<feature type="non-terminal residue" evidence="16">
    <location>
        <position position="518"/>
    </location>
</feature>
<dbReference type="Proteomes" id="UP001497623">
    <property type="component" value="Unassembled WGS sequence"/>
</dbReference>
<evidence type="ECO:0000259" key="14">
    <source>
        <dbReference type="Pfam" id="PF02055"/>
    </source>
</evidence>
<dbReference type="GO" id="GO:0006680">
    <property type="term" value="P:glucosylceramide catabolic process"/>
    <property type="evidence" value="ECO:0007669"/>
    <property type="project" value="UniProtKB-ARBA"/>
</dbReference>
<evidence type="ECO:0000256" key="1">
    <source>
        <dbReference type="ARBA" id="ARBA00001013"/>
    </source>
</evidence>
<dbReference type="Pfam" id="PF02055">
    <property type="entry name" value="Glyco_hydro_30"/>
    <property type="match status" value="1"/>
</dbReference>
<comment type="catalytic activity">
    <reaction evidence="11">
        <text>an N-acyl-1-beta-D-glucosyl-15-methylhexadecasphing-4-enine + H2O = an N-acyl-15-methylhexadecasphing-4-enine + D-glucose</text>
        <dbReference type="Rhea" id="RHEA:34755"/>
        <dbReference type="ChEBI" id="CHEBI:4167"/>
        <dbReference type="ChEBI" id="CHEBI:15377"/>
        <dbReference type="ChEBI" id="CHEBI:70815"/>
        <dbReference type="ChEBI" id="CHEBI:70846"/>
    </reaction>
    <physiologicalReaction direction="left-to-right" evidence="11">
        <dbReference type="Rhea" id="RHEA:34756"/>
    </physiologicalReaction>
</comment>
<feature type="non-terminal residue" evidence="16">
    <location>
        <position position="1"/>
    </location>
</feature>
<evidence type="ECO:0000313" key="17">
    <source>
        <dbReference type="Proteomes" id="UP001497623"/>
    </source>
</evidence>
<proteinExistence type="inferred from homology"/>
<evidence type="ECO:0000256" key="2">
    <source>
        <dbReference type="ARBA" id="ARBA00004760"/>
    </source>
</evidence>
<feature type="chain" id="PRO_5043405058" description="Glucosylceramidase" evidence="13">
    <location>
        <begin position="19"/>
        <end position="518"/>
    </location>
</feature>
<evidence type="ECO:0000256" key="7">
    <source>
        <dbReference type="ARBA" id="ARBA00022801"/>
    </source>
</evidence>
<dbReference type="InterPro" id="IPR033452">
    <property type="entry name" value="GH30_C"/>
</dbReference>
<dbReference type="FunFam" id="3.20.20.80:FF:000030">
    <property type="entry name" value="Lysosomal acid glucosylceramidase"/>
    <property type="match status" value="1"/>
</dbReference>
<organism evidence="16 17">
    <name type="scientific">Meganyctiphanes norvegica</name>
    <name type="common">Northern krill</name>
    <name type="synonym">Thysanopoda norvegica</name>
    <dbReference type="NCBI Taxonomy" id="48144"/>
    <lineage>
        <taxon>Eukaryota</taxon>
        <taxon>Metazoa</taxon>
        <taxon>Ecdysozoa</taxon>
        <taxon>Arthropoda</taxon>
        <taxon>Crustacea</taxon>
        <taxon>Multicrustacea</taxon>
        <taxon>Malacostraca</taxon>
        <taxon>Eumalacostraca</taxon>
        <taxon>Eucarida</taxon>
        <taxon>Euphausiacea</taxon>
        <taxon>Euphausiidae</taxon>
        <taxon>Meganyctiphanes</taxon>
    </lineage>
</organism>
<dbReference type="GO" id="GO:0042391">
    <property type="term" value="P:regulation of membrane potential"/>
    <property type="evidence" value="ECO:0007669"/>
    <property type="project" value="UniProtKB-ARBA"/>
</dbReference>
<reference evidence="16 17" key="1">
    <citation type="submission" date="2024-05" db="EMBL/GenBank/DDBJ databases">
        <authorList>
            <person name="Wallberg A."/>
        </authorList>
    </citation>
    <scope>NUCLEOTIDE SEQUENCE [LARGE SCALE GENOMIC DNA]</scope>
</reference>
<feature type="domain" description="Glycosyl hydrolase family 30 TIM-barrel" evidence="14">
    <location>
        <begin position="99"/>
        <end position="449"/>
    </location>
</feature>
<evidence type="ECO:0000256" key="5">
    <source>
        <dbReference type="ARBA" id="ARBA00012658"/>
    </source>
</evidence>
<dbReference type="SUPFAM" id="SSF51445">
    <property type="entry name" value="(Trans)glycosidases"/>
    <property type="match status" value="1"/>
</dbReference>
<dbReference type="GO" id="GO:0032006">
    <property type="term" value="P:regulation of TOR signaling"/>
    <property type="evidence" value="ECO:0007669"/>
    <property type="project" value="UniProtKB-ARBA"/>
</dbReference>
<comment type="catalytic activity">
    <reaction evidence="1">
        <text>a beta-D-glucosyl-(1&lt;-&gt;1')-N-acylsphing-4-enine + H2O = an N-acylsphing-4-enine + D-glucose</text>
        <dbReference type="Rhea" id="RHEA:13269"/>
        <dbReference type="ChEBI" id="CHEBI:4167"/>
        <dbReference type="ChEBI" id="CHEBI:15377"/>
        <dbReference type="ChEBI" id="CHEBI:22801"/>
        <dbReference type="ChEBI" id="CHEBI:52639"/>
        <dbReference type="EC" id="3.2.1.45"/>
    </reaction>
    <physiologicalReaction direction="left-to-right" evidence="1">
        <dbReference type="Rhea" id="RHEA:13270"/>
    </physiologicalReaction>
</comment>
<comment type="pathway">
    <text evidence="2">Lipid metabolism; sphingolipid metabolism.</text>
</comment>
<dbReference type="GO" id="GO:0005102">
    <property type="term" value="F:signaling receptor binding"/>
    <property type="evidence" value="ECO:0007669"/>
    <property type="project" value="UniProtKB-ARBA"/>
</dbReference>
<protein>
    <recommendedName>
        <fullName evidence="5 12">Glucosylceramidase</fullName>
        <ecNumber evidence="5 12">3.2.1.45</ecNumber>
    </recommendedName>
</protein>
<evidence type="ECO:0000256" key="10">
    <source>
        <dbReference type="ARBA" id="ARBA00050474"/>
    </source>
</evidence>
<comment type="similarity">
    <text evidence="4 12">Belongs to the glycosyl hydrolase 30 family.</text>
</comment>
<keyword evidence="17" id="KW-1185">Reference proteome</keyword>
<dbReference type="PANTHER" id="PTHR11069">
    <property type="entry name" value="GLUCOSYLCERAMIDASE"/>
    <property type="match status" value="1"/>
</dbReference>
<dbReference type="EC" id="3.2.1.45" evidence="5 12"/>